<dbReference type="Gene3D" id="1.20.1460.10">
    <property type="entry name" value="subunit c (vma5p) of the yeast v-atpase, domain 2"/>
    <property type="match status" value="1"/>
</dbReference>
<evidence type="ECO:0000256" key="2">
    <source>
        <dbReference type="ARBA" id="ARBA00022448"/>
    </source>
</evidence>
<accession>A0AA85KDV3</accession>
<dbReference type="GO" id="GO:0046961">
    <property type="term" value="F:proton-transporting ATPase activity, rotational mechanism"/>
    <property type="evidence" value="ECO:0007669"/>
    <property type="project" value="InterPro"/>
</dbReference>
<evidence type="ECO:0000256" key="3">
    <source>
        <dbReference type="ARBA" id="ARBA00022781"/>
    </source>
</evidence>
<dbReference type="AlphaFoldDB" id="A0AA85KDV3"/>
<evidence type="ECO:0000256" key="5">
    <source>
        <dbReference type="RuleBase" id="RU364010"/>
    </source>
</evidence>
<dbReference type="PANTHER" id="PTHR10137">
    <property type="entry name" value="V-TYPE PROTON ATPASE SUBUNIT C"/>
    <property type="match status" value="1"/>
</dbReference>
<reference evidence="7" key="2">
    <citation type="submission" date="2023-11" db="UniProtKB">
        <authorList>
            <consortium name="WormBaseParasite"/>
        </authorList>
    </citation>
    <scope>IDENTIFICATION</scope>
</reference>
<keyword evidence="4 5" id="KW-0406">Ion transport</keyword>
<dbReference type="Gene3D" id="3.30.70.1180">
    <property type="entry name" value="Vacuolar atp synthase subunit c, domain 1"/>
    <property type="match status" value="1"/>
</dbReference>
<name>A0AA85KDV3_TRIRE</name>
<keyword evidence="6" id="KW-1185">Reference proteome</keyword>
<sequence>MTEFWIISVPGERNPEQVYLRLQTTLSKYKDVCSQINKFNIPPDFKVGTLDILVGLSDELSKLDVYAESITKKVAQYMGDVLEEQKHKLEDNLSVNGLSPSSFLTKFQWDYAKYPVKQTLSSLYSIISEQLTKIDSDLKVKSQAYNTLKGCLQSLEKKQTGSLITRDLGDLVKREQFVIDSEYLATLVVVVPKNLYNDWKSNYETMTDMVVPKSSELIFEDQDNGLWTVTLFKKMIDDFKSQAREHKFVVRDFTYDEKKIEESKHELSKLESDKKRQFAPLFRWLKVNFGEAFSAMVHIKALRVFVESVLRYGLPVDFQAILLEPSKKQQKKLRDILKQLYSHLDGTSSSSVMDEEVNVSGFGTSSDYFPYVSFKVELNILDLR</sequence>
<evidence type="ECO:0000313" key="6">
    <source>
        <dbReference type="Proteomes" id="UP000050795"/>
    </source>
</evidence>
<dbReference type="PANTHER" id="PTHR10137:SF0">
    <property type="entry name" value="V-TYPE PROTON ATPASE SUBUNIT C"/>
    <property type="match status" value="1"/>
</dbReference>
<comment type="function">
    <text evidence="5">Subunit of the V1 complex of vacuolar(H+)-ATPase (V-ATPase), a multisubunit enzyme composed of a peripheral complex (V1) that hydrolyzes ATP and a membrane integral complex (V0) that translocates protons. V-ATPase is responsible for acidifying and maintaining the pH of intracellular compartments and in some cell types, is targeted to the plasma membrane, where it is responsible for acidifying the extracellular environment. Subunit C is necessary for the assembly of the catalytic sector of the enzyme and is likely to have a specific function in its catalytic activity.</text>
</comment>
<dbReference type="Gene3D" id="3.30.70.100">
    <property type="match status" value="1"/>
</dbReference>
<dbReference type="FunFam" id="3.30.70.100:FF:000002">
    <property type="entry name" value="V-type proton ATPase subunit C"/>
    <property type="match status" value="1"/>
</dbReference>
<dbReference type="GO" id="GO:0005765">
    <property type="term" value="C:lysosomal membrane"/>
    <property type="evidence" value="ECO:0007669"/>
    <property type="project" value="TreeGrafter"/>
</dbReference>
<organism evidence="6 7">
    <name type="scientific">Trichobilharzia regenti</name>
    <name type="common">Nasal bird schistosome</name>
    <dbReference type="NCBI Taxonomy" id="157069"/>
    <lineage>
        <taxon>Eukaryota</taxon>
        <taxon>Metazoa</taxon>
        <taxon>Spiralia</taxon>
        <taxon>Lophotrochozoa</taxon>
        <taxon>Platyhelminthes</taxon>
        <taxon>Trematoda</taxon>
        <taxon>Digenea</taxon>
        <taxon>Strigeidida</taxon>
        <taxon>Schistosomatoidea</taxon>
        <taxon>Schistosomatidae</taxon>
        <taxon>Trichobilharzia</taxon>
    </lineage>
</organism>
<comment type="similarity">
    <text evidence="1 5">Belongs to the V-ATPase C subunit family.</text>
</comment>
<dbReference type="Pfam" id="PF03223">
    <property type="entry name" value="V-ATPase_C"/>
    <property type="match status" value="1"/>
</dbReference>
<keyword evidence="3 5" id="KW-0375">Hydrogen ion transport</keyword>
<evidence type="ECO:0000313" key="7">
    <source>
        <dbReference type="WBParaSite" id="TREG1_87030.1"/>
    </source>
</evidence>
<dbReference type="SUPFAM" id="SSF118203">
    <property type="entry name" value="Vacuolar ATP synthase subunit C"/>
    <property type="match status" value="1"/>
</dbReference>
<keyword evidence="2 5" id="KW-0813">Transport</keyword>
<reference evidence="6" key="1">
    <citation type="submission" date="2022-06" db="EMBL/GenBank/DDBJ databases">
        <authorList>
            <person name="Berger JAMES D."/>
            <person name="Berger JAMES D."/>
        </authorList>
    </citation>
    <scope>NUCLEOTIDE SEQUENCE [LARGE SCALE GENOMIC DNA]</scope>
</reference>
<comment type="subunit">
    <text evidence="5">V-ATPase is a heteromultimeric enzyme made up of two complexes: the ATP-hydrolytic V1 complex and the proton translocation V0 complex. The V1 complex consists of three catalytic AB heterodimers that form a heterohexamer, three peripheral stalks each consisting of EG heterodimers, one central rotor including subunits D and F, and the regulatory subunits C and H. The proton translocation complex V0 consists of the proton transport subunit a, a ring of proteolipid subunits c9c'', rotary subunit d, subunits e and f, and two accessory subunits.</text>
</comment>
<dbReference type="InterPro" id="IPR004907">
    <property type="entry name" value="ATPase_V1-cplx_csu"/>
</dbReference>
<dbReference type="WBParaSite" id="TREG1_87030.1">
    <property type="protein sequence ID" value="TREG1_87030.1"/>
    <property type="gene ID" value="TREG1_87030"/>
</dbReference>
<evidence type="ECO:0000256" key="1">
    <source>
        <dbReference type="ARBA" id="ARBA00006138"/>
    </source>
</evidence>
<dbReference type="InterPro" id="IPR036132">
    <property type="entry name" value="Vac_ATP_synth_c_sf"/>
</dbReference>
<evidence type="ECO:0000256" key="4">
    <source>
        <dbReference type="ARBA" id="ARBA00023065"/>
    </source>
</evidence>
<proteinExistence type="inferred from homology"/>
<dbReference type="GO" id="GO:0000221">
    <property type="term" value="C:vacuolar proton-transporting V-type ATPase, V1 domain"/>
    <property type="evidence" value="ECO:0007669"/>
    <property type="project" value="TreeGrafter"/>
</dbReference>
<protein>
    <recommendedName>
        <fullName evidence="5">V-type proton ATPase subunit C</fullName>
    </recommendedName>
</protein>
<dbReference type="Proteomes" id="UP000050795">
    <property type="component" value="Unassembled WGS sequence"/>
</dbReference>
<dbReference type="CDD" id="cd14785">
    <property type="entry name" value="V-ATPase_C"/>
    <property type="match status" value="1"/>
</dbReference>